<evidence type="ECO:0000256" key="7">
    <source>
        <dbReference type="PROSITE-ProRule" id="PRU01360"/>
    </source>
</evidence>
<dbReference type="InterPro" id="IPR037066">
    <property type="entry name" value="Plug_dom_sf"/>
</dbReference>
<dbReference type="Gene3D" id="2.40.170.20">
    <property type="entry name" value="TonB-dependent receptor, beta-barrel domain"/>
    <property type="match status" value="1"/>
</dbReference>
<dbReference type="GO" id="GO:0009279">
    <property type="term" value="C:cell outer membrane"/>
    <property type="evidence" value="ECO:0007669"/>
    <property type="project" value="UniProtKB-SubCell"/>
</dbReference>
<accession>A0A1X7IH18</accession>
<dbReference type="InterPro" id="IPR023997">
    <property type="entry name" value="TonB-dep_OMP_SusC/RagA_CS"/>
</dbReference>
<dbReference type="OrthoDB" id="9768177at2"/>
<dbReference type="SUPFAM" id="SSF56935">
    <property type="entry name" value="Porins"/>
    <property type="match status" value="1"/>
</dbReference>
<feature type="signal peptide" evidence="8">
    <location>
        <begin position="1"/>
        <end position="25"/>
    </location>
</feature>
<evidence type="ECO:0000256" key="3">
    <source>
        <dbReference type="ARBA" id="ARBA00022452"/>
    </source>
</evidence>
<dbReference type="NCBIfam" id="TIGR04056">
    <property type="entry name" value="OMP_RagA_SusC"/>
    <property type="match status" value="1"/>
</dbReference>
<keyword evidence="5 7" id="KW-0472">Membrane</keyword>
<evidence type="ECO:0000256" key="4">
    <source>
        <dbReference type="ARBA" id="ARBA00022692"/>
    </source>
</evidence>
<name>A0A1X7IH18_9FLAO</name>
<keyword evidence="11" id="KW-1185">Reference proteome</keyword>
<organism evidence="10 11">
    <name type="scientific">Arenibacter troitsensis</name>
    <dbReference type="NCBI Taxonomy" id="188872"/>
    <lineage>
        <taxon>Bacteria</taxon>
        <taxon>Pseudomonadati</taxon>
        <taxon>Bacteroidota</taxon>
        <taxon>Flavobacteriia</taxon>
        <taxon>Flavobacteriales</taxon>
        <taxon>Flavobacteriaceae</taxon>
        <taxon>Arenibacter</taxon>
    </lineage>
</organism>
<feature type="chain" id="PRO_5012281797" evidence="8">
    <location>
        <begin position="26"/>
        <end position="1067"/>
    </location>
</feature>
<gene>
    <name evidence="10" type="ORF">SAMN03080602_00808</name>
</gene>
<dbReference type="Pfam" id="PF13715">
    <property type="entry name" value="CarbopepD_reg_2"/>
    <property type="match status" value="1"/>
</dbReference>
<dbReference type="Proteomes" id="UP000193420">
    <property type="component" value="Unassembled WGS sequence"/>
</dbReference>
<evidence type="ECO:0000256" key="8">
    <source>
        <dbReference type="SAM" id="SignalP"/>
    </source>
</evidence>
<reference evidence="11" key="1">
    <citation type="submission" date="2017-04" db="EMBL/GenBank/DDBJ databases">
        <authorList>
            <person name="Varghese N."/>
            <person name="Submissions S."/>
        </authorList>
    </citation>
    <scope>NUCLEOTIDE SEQUENCE [LARGE SCALE GENOMIC DNA]</scope>
    <source>
        <strain evidence="11">DSM 19835</strain>
    </source>
</reference>
<comment type="similarity">
    <text evidence="7">Belongs to the TonB-dependent receptor family.</text>
</comment>
<dbReference type="AlphaFoldDB" id="A0A1X7IH18"/>
<dbReference type="STRING" id="188872.SAMN03080602_00808"/>
<keyword evidence="2 7" id="KW-0813">Transport</keyword>
<sequence>MIRKNKFLSSLLTFVALLLFTGVYSQEKTVTGTISDDSGQPLPGANVLVKNTSNGVQSDFDGNFSINATSSDVLIFSYLGFTKKEISVGDQTLINISLSEDASQLDEVVVVGYGSQSRETLTSSISKLDTKVLENVPFANATQALQGSVAGIRAQQTSGQPGAGTRIIIRGGTSINNPDGAGPLYVIDGIIRDNMDDLNSADIASVQVLKDAAAASIYGSRASNGVVIVTTKTGKGKPKISYNMTTGMSQIGKTYDLVSARDYIYYGRLGLAATGEKHPERLSRLDLPVGAGIGNDLTNNTSFTTQYLQPGVNDHKLNEGWESMPDPIDPSRTIIFQGTDWQEKLFRTGITTNHHLSFSGSTEGAEYDVSVGYLNSEGVALRTDYERYTAKMYGGFNIRDNFKVWGRVNYSTSNNNQVYSSNQIFQRSLGLPPTAKFTFEDGTLAPGQNRSIGNPVYHLGRFDKERRDYRLALSIGADYQIFSDLTFSPFFSYSQEQDLDNSFQKSYFNTATSFNDSRGASADFAQDISTQIEGVFTYAKNIGDDHSMNAKAGFSRVSREAYILGADGRGASSDLISTLNASAEPTNVTSSFSSRNIIGFFGRLNYDYKRKYLITASIRHDGASNLGADFKWGTFPGVSAGWNVHREDFWGDNSPTFSSLKFRVSYGVTGNIGELEDYKYQGEYAVGSRYNGQAAVLNSSLSNDALQWEETEAIGAGFDLGLFNNRVTLLFDYYNRDTHNLITSFTLPKVTGFSSILTNLGDLNNEGVELELNANIIEGENFGWTSALNLSHNKNTITKLPENGNENNRIGGYEVADPVNGGTRWVAGLQEGHAIGDLYTYEVLGVYATTAEAEAGPIDELVAGSDKRKQGGDIIFRDVNNDGIINTLDRVYVGNEYPDWTGGFTNTFNYKNLSLTVRTDFSVGHTIANQMHGVFLGQWQGDIGITKEVLRSWENEGDVTDIPRYYWADQLAQNNNFRTGGGQNQAMNSDFYEKGDYLALREITLSYNLPITPGVAKLGISNLRLYATGSNLGYLTNYRGLLPEDGGIDNGRYPNPQTFLLGLNVSL</sequence>
<dbReference type="InterPro" id="IPR036942">
    <property type="entry name" value="Beta-barrel_TonB_sf"/>
</dbReference>
<dbReference type="PROSITE" id="PS52016">
    <property type="entry name" value="TONB_DEPENDENT_REC_3"/>
    <property type="match status" value="1"/>
</dbReference>
<proteinExistence type="inferred from homology"/>
<dbReference type="NCBIfam" id="TIGR04057">
    <property type="entry name" value="SusC_RagA_signa"/>
    <property type="match status" value="1"/>
</dbReference>
<evidence type="ECO:0000259" key="9">
    <source>
        <dbReference type="Pfam" id="PF07715"/>
    </source>
</evidence>
<comment type="subcellular location">
    <subcellularLocation>
        <location evidence="1 7">Cell outer membrane</location>
        <topology evidence="1 7">Multi-pass membrane protein</topology>
    </subcellularLocation>
</comment>
<dbReference type="Gene3D" id="2.60.40.1120">
    <property type="entry name" value="Carboxypeptidase-like, regulatory domain"/>
    <property type="match status" value="1"/>
</dbReference>
<dbReference type="InterPro" id="IPR023996">
    <property type="entry name" value="TonB-dep_OMP_SusC/RagA"/>
</dbReference>
<dbReference type="RefSeq" id="WP_085496346.1">
    <property type="nucleotide sequence ID" value="NZ_FXAO01000001.1"/>
</dbReference>
<evidence type="ECO:0000313" key="10">
    <source>
        <dbReference type="EMBL" id="SMG13585.1"/>
    </source>
</evidence>
<dbReference type="InterPro" id="IPR012910">
    <property type="entry name" value="Plug_dom"/>
</dbReference>
<dbReference type="Pfam" id="PF07715">
    <property type="entry name" value="Plug"/>
    <property type="match status" value="1"/>
</dbReference>
<protein>
    <submittedName>
        <fullName evidence="10">TonB-linked outer membrane protein, SusC/RagA family</fullName>
    </submittedName>
</protein>
<dbReference type="Gene3D" id="2.170.130.10">
    <property type="entry name" value="TonB-dependent receptor, plug domain"/>
    <property type="match status" value="1"/>
</dbReference>
<keyword evidence="3 7" id="KW-1134">Transmembrane beta strand</keyword>
<dbReference type="SUPFAM" id="SSF49464">
    <property type="entry name" value="Carboxypeptidase regulatory domain-like"/>
    <property type="match status" value="1"/>
</dbReference>
<evidence type="ECO:0000313" key="11">
    <source>
        <dbReference type="Proteomes" id="UP000193420"/>
    </source>
</evidence>
<dbReference type="InterPro" id="IPR008969">
    <property type="entry name" value="CarboxyPept-like_regulatory"/>
</dbReference>
<evidence type="ECO:0000256" key="5">
    <source>
        <dbReference type="ARBA" id="ARBA00023136"/>
    </source>
</evidence>
<dbReference type="EMBL" id="FXAO01000001">
    <property type="protein sequence ID" value="SMG13585.1"/>
    <property type="molecule type" value="Genomic_DNA"/>
</dbReference>
<dbReference type="FunFam" id="2.60.40.1120:FF:000003">
    <property type="entry name" value="Outer membrane protein Omp121"/>
    <property type="match status" value="1"/>
</dbReference>
<keyword evidence="8" id="KW-0732">Signal</keyword>
<dbReference type="InterPro" id="IPR039426">
    <property type="entry name" value="TonB-dep_rcpt-like"/>
</dbReference>
<evidence type="ECO:0000256" key="2">
    <source>
        <dbReference type="ARBA" id="ARBA00022448"/>
    </source>
</evidence>
<evidence type="ECO:0000256" key="1">
    <source>
        <dbReference type="ARBA" id="ARBA00004571"/>
    </source>
</evidence>
<keyword evidence="6 7" id="KW-0998">Cell outer membrane</keyword>
<evidence type="ECO:0000256" key="6">
    <source>
        <dbReference type="ARBA" id="ARBA00023237"/>
    </source>
</evidence>
<feature type="domain" description="TonB-dependent receptor plug" evidence="9">
    <location>
        <begin position="119"/>
        <end position="226"/>
    </location>
</feature>
<keyword evidence="4 7" id="KW-0812">Transmembrane</keyword>